<gene>
    <name evidence="2" type="ORF">Fcan01_03709</name>
</gene>
<keyword evidence="3" id="KW-1185">Reference proteome</keyword>
<dbReference type="Proteomes" id="UP000198287">
    <property type="component" value="Unassembled WGS sequence"/>
</dbReference>
<dbReference type="OrthoDB" id="18451at2759"/>
<comment type="caution">
    <text evidence="2">The sequence shown here is derived from an EMBL/GenBank/DDBJ whole genome shotgun (WGS) entry which is preliminary data.</text>
</comment>
<name>A0A226EYW1_FOLCA</name>
<proteinExistence type="predicted"/>
<evidence type="ECO:0000256" key="1">
    <source>
        <dbReference type="SAM" id="MobiDB-lite"/>
    </source>
</evidence>
<evidence type="ECO:0000313" key="2">
    <source>
        <dbReference type="EMBL" id="OXA62304.1"/>
    </source>
</evidence>
<accession>A0A226EYW1</accession>
<dbReference type="EMBL" id="LNIX01000001">
    <property type="protein sequence ID" value="OXA62304.1"/>
    <property type="molecule type" value="Genomic_DNA"/>
</dbReference>
<feature type="compositionally biased region" description="Acidic residues" evidence="1">
    <location>
        <begin position="25"/>
        <end position="43"/>
    </location>
</feature>
<organism evidence="2 3">
    <name type="scientific">Folsomia candida</name>
    <name type="common">Springtail</name>
    <dbReference type="NCBI Taxonomy" id="158441"/>
    <lineage>
        <taxon>Eukaryota</taxon>
        <taxon>Metazoa</taxon>
        <taxon>Ecdysozoa</taxon>
        <taxon>Arthropoda</taxon>
        <taxon>Hexapoda</taxon>
        <taxon>Collembola</taxon>
        <taxon>Entomobryomorpha</taxon>
        <taxon>Isotomoidea</taxon>
        <taxon>Isotomidae</taxon>
        <taxon>Proisotominae</taxon>
        <taxon>Folsomia</taxon>
    </lineage>
</organism>
<sequence>MSKVEEEPSQKPIAHKEIDLTFSTSEDDETDFEEVGSDHEEEEDRGKDELAMPSSKRRKLVLSVPEELSLEGTEFFALTSEGETVALSRASPIDVLLTPTPQVSTQPKTILGAVCMGIFATLQAKHPVEFENVTWDSMQSTPEFADLMTEWERWRTSHSGWTAANPNNINITHKNQLVGVRWENGRLFFKKKEKRGSAGKCPDLSVQQLIAGYIQQQTLIVRDVMNMDEVVLIVLWPAVGPIRTNDNINKYIKSRGEWKSATRRQAPGEGIMKRRLHDYLQIRKDAHFIIEDEWLDPPEQSEKRYHTVSLTLSVLVALHNSHPNAHTLIHIKLLNQWIHTSSANLSMFKRHLEENNNTFSSGPSATTNEAMSRFRPSNFDYTCPYVYFAHLPPTDSNVSICYGLRLTISNSKTKASGHHSTSKKTALTLDGTKLPDENTHEFYQAFTGTSRDLEKKARDVEMIGHIIVQIEKMLEMDFRGSPIKPAVVKYEHYDDAWDDEIATYAFQWNTQHLLGIERTPLGLETVTVEIDKKKVKKQYNKLFLLWSPDI</sequence>
<dbReference type="AlphaFoldDB" id="A0A226EYW1"/>
<protein>
    <submittedName>
        <fullName evidence="2">Uncharacterized protein</fullName>
    </submittedName>
</protein>
<feature type="compositionally biased region" description="Basic and acidic residues" evidence="1">
    <location>
        <begin position="1"/>
        <end position="19"/>
    </location>
</feature>
<feature type="region of interest" description="Disordered" evidence="1">
    <location>
        <begin position="1"/>
        <end position="58"/>
    </location>
</feature>
<evidence type="ECO:0000313" key="3">
    <source>
        <dbReference type="Proteomes" id="UP000198287"/>
    </source>
</evidence>
<reference evidence="2 3" key="1">
    <citation type="submission" date="2015-12" db="EMBL/GenBank/DDBJ databases">
        <title>The genome of Folsomia candida.</title>
        <authorList>
            <person name="Faddeeva A."/>
            <person name="Derks M.F."/>
            <person name="Anvar Y."/>
            <person name="Smit S."/>
            <person name="Van Straalen N."/>
            <person name="Roelofs D."/>
        </authorList>
    </citation>
    <scope>NUCLEOTIDE SEQUENCE [LARGE SCALE GENOMIC DNA]</scope>
    <source>
        <strain evidence="2 3">VU population</strain>
        <tissue evidence="2">Whole body</tissue>
    </source>
</reference>